<dbReference type="PROSITE" id="PS50886">
    <property type="entry name" value="TRBD"/>
    <property type="match status" value="1"/>
</dbReference>
<keyword evidence="9 14" id="KW-0067">ATP-binding</keyword>
<comment type="subunit">
    <text evidence="4 14">Homodimer.</text>
</comment>
<keyword evidence="8 14" id="KW-0547">Nucleotide-binding</keyword>
<evidence type="ECO:0000256" key="6">
    <source>
        <dbReference type="ARBA" id="ARBA00022555"/>
    </source>
</evidence>
<dbReference type="Gene3D" id="2.40.50.140">
    <property type="entry name" value="Nucleic acid-binding proteins"/>
    <property type="match status" value="1"/>
</dbReference>
<gene>
    <name evidence="14 16" type="primary">metG</name>
    <name evidence="16" type="ORF">ACFQZ7_05535</name>
</gene>
<evidence type="ECO:0000256" key="11">
    <source>
        <dbReference type="ARBA" id="ARBA00022917"/>
    </source>
</evidence>
<sequence>MAAETKPTFYITSPIYYPSGRLHIGNSYTTIACDVLARYKRLSGYDVFYLTGTDEHGLKIEQKAEEMGITPQEYVDNMAADVKKLWQLLEISNDKFIRTTDDYHVKAVQNIVDRLIKQGDVYLGEYEGWYSVSDEEYFTESQLAEVYRDDNGKVIGGKAPSGHEVSLVKEESYFFKMGKYADRLVKYYNDHPDFIQPASRKKEMLKNFIEPGLEDLAMSRTTFNWGVPVKGNDKHVVYVWVDALLNYITALGYGTPDDTLFKRYWPADVQLVGKEIVRFHTIYWPIILMALDIPLPKKVFGHGWLLMKDGKMSKSKGNVVYPEMLVERYGLDALRYYLMRAIPFGNDGVFTPEDFVARINYDLANDLGNLLNRTIAMINKYNGGEVPAATANVTEFDADLKAVATETLAKYEELMDDLHFSDALDEVWRLISRANKYIDETEPWRLAKDTTKKAELTSVLGHLAESLRLVALLLQPVMTHAPKQIFTQLGLNFDDHANQEFSFGHFPANTQVIAKGTPIFPRLDMDEEVKYIQAQMQMTVGTNKKEQEKTNAPTGWDPTQTELALSKKAIKFDDFDKVELKVAVIKHVQKVAGADKLLQFRLDAGDGEDRQILSGIAESYPNFTELTGKHVIIVANLKPRKMRGQVSQGMLLSSEEAGKITLLTVDESIPAGALVG</sequence>
<feature type="domain" description="TRNA-binding" evidence="15">
    <location>
        <begin position="574"/>
        <end position="676"/>
    </location>
</feature>
<dbReference type="InterPro" id="IPR041872">
    <property type="entry name" value="Anticodon_Met"/>
</dbReference>
<keyword evidence="10 14" id="KW-0694">RNA-binding</keyword>
<comment type="caution">
    <text evidence="14">Lacks conserved residue(s) required for the propagation of feature annotation.</text>
</comment>
<organism evidence="16 17">
    <name type="scientific">Loigolactobacillus binensis</name>
    <dbReference type="NCBI Taxonomy" id="2559922"/>
    <lineage>
        <taxon>Bacteria</taxon>
        <taxon>Bacillati</taxon>
        <taxon>Bacillota</taxon>
        <taxon>Bacilli</taxon>
        <taxon>Lactobacillales</taxon>
        <taxon>Lactobacillaceae</taxon>
        <taxon>Loigolactobacillus</taxon>
    </lineage>
</organism>
<evidence type="ECO:0000256" key="2">
    <source>
        <dbReference type="ARBA" id="ARBA00004496"/>
    </source>
</evidence>
<dbReference type="PRINTS" id="PR01041">
    <property type="entry name" value="TRNASYNTHMET"/>
</dbReference>
<dbReference type="InterPro" id="IPR002547">
    <property type="entry name" value="tRNA-bd_dom"/>
</dbReference>
<dbReference type="Pfam" id="PF19303">
    <property type="entry name" value="Anticodon_3"/>
    <property type="match status" value="1"/>
</dbReference>
<keyword evidence="17" id="KW-1185">Reference proteome</keyword>
<keyword evidence="6 14" id="KW-0820">tRNA-binding</keyword>
<dbReference type="InterPro" id="IPR015413">
    <property type="entry name" value="Methionyl/Leucyl_tRNA_Synth"/>
</dbReference>
<evidence type="ECO:0000256" key="4">
    <source>
        <dbReference type="ARBA" id="ARBA00011738"/>
    </source>
</evidence>
<keyword evidence="12 14" id="KW-0030">Aminoacyl-tRNA synthetase</keyword>
<evidence type="ECO:0000256" key="5">
    <source>
        <dbReference type="ARBA" id="ARBA00022490"/>
    </source>
</evidence>
<dbReference type="EC" id="6.1.1.10" evidence="14"/>
<dbReference type="EMBL" id="JBHTIO010000028">
    <property type="protein sequence ID" value="MFD0897199.1"/>
    <property type="molecule type" value="Genomic_DNA"/>
</dbReference>
<evidence type="ECO:0000313" key="16">
    <source>
        <dbReference type="EMBL" id="MFD0897199.1"/>
    </source>
</evidence>
<accession>A0ABW3EA58</accession>
<dbReference type="SUPFAM" id="SSF50249">
    <property type="entry name" value="Nucleic acid-binding proteins"/>
    <property type="match status" value="1"/>
</dbReference>
<dbReference type="CDD" id="cd00814">
    <property type="entry name" value="MetRS_core"/>
    <property type="match status" value="1"/>
</dbReference>
<dbReference type="InterPro" id="IPR001412">
    <property type="entry name" value="aa-tRNA-synth_I_CS"/>
</dbReference>
<dbReference type="NCBIfam" id="TIGR00398">
    <property type="entry name" value="metG"/>
    <property type="match status" value="1"/>
</dbReference>
<dbReference type="PROSITE" id="PS51257">
    <property type="entry name" value="PROKAR_LIPOPROTEIN"/>
    <property type="match status" value="1"/>
</dbReference>
<comment type="catalytic activity">
    <reaction evidence="13 14">
        <text>tRNA(Met) + L-methionine + ATP = L-methionyl-tRNA(Met) + AMP + diphosphate</text>
        <dbReference type="Rhea" id="RHEA:13481"/>
        <dbReference type="Rhea" id="RHEA-COMP:9667"/>
        <dbReference type="Rhea" id="RHEA-COMP:9698"/>
        <dbReference type="ChEBI" id="CHEBI:30616"/>
        <dbReference type="ChEBI" id="CHEBI:33019"/>
        <dbReference type="ChEBI" id="CHEBI:57844"/>
        <dbReference type="ChEBI" id="CHEBI:78442"/>
        <dbReference type="ChEBI" id="CHEBI:78530"/>
        <dbReference type="ChEBI" id="CHEBI:456215"/>
        <dbReference type="EC" id="6.1.1.10"/>
    </reaction>
</comment>
<dbReference type="SUPFAM" id="SSF52374">
    <property type="entry name" value="Nucleotidylyl transferase"/>
    <property type="match status" value="1"/>
</dbReference>
<comment type="caution">
    <text evidence="16">The sequence shown here is derived from an EMBL/GenBank/DDBJ whole genome shotgun (WGS) entry which is preliminary data.</text>
</comment>
<comment type="subcellular location">
    <subcellularLocation>
        <location evidence="2 14">Cytoplasm</location>
    </subcellularLocation>
</comment>
<dbReference type="InterPro" id="IPR023457">
    <property type="entry name" value="Met-tRNA_synth_2"/>
</dbReference>
<dbReference type="CDD" id="cd07957">
    <property type="entry name" value="Anticodon_Ia_Met"/>
    <property type="match status" value="1"/>
</dbReference>
<proteinExistence type="inferred from homology"/>
<dbReference type="InterPro" id="IPR004495">
    <property type="entry name" value="Met-tRNA-synth_bsu_C"/>
</dbReference>
<evidence type="ECO:0000256" key="13">
    <source>
        <dbReference type="ARBA" id="ARBA00047364"/>
    </source>
</evidence>
<dbReference type="NCBIfam" id="NF008900">
    <property type="entry name" value="PRK12267.1"/>
    <property type="match status" value="1"/>
</dbReference>
<dbReference type="RefSeq" id="WP_137637655.1">
    <property type="nucleotide sequence ID" value="NZ_BJDN01000011.1"/>
</dbReference>
<dbReference type="Pfam" id="PF01588">
    <property type="entry name" value="tRNA_bind"/>
    <property type="match status" value="1"/>
</dbReference>
<dbReference type="Pfam" id="PF09334">
    <property type="entry name" value="tRNA-synt_1g"/>
    <property type="match status" value="1"/>
</dbReference>
<dbReference type="GO" id="GO:0004825">
    <property type="term" value="F:methionine-tRNA ligase activity"/>
    <property type="evidence" value="ECO:0007669"/>
    <property type="project" value="UniProtKB-EC"/>
</dbReference>
<evidence type="ECO:0000256" key="9">
    <source>
        <dbReference type="ARBA" id="ARBA00022840"/>
    </source>
</evidence>
<dbReference type="Gene3D" id="1.10.730.10">
    <property type="entry name" value="Isoleucyl-tRNA Synthetase, Domain 1"/>
    <property type="match status" value="1"/>
</dbReference>
<keyword evidence="11 14" id="KW-0648">Protein biosynthesis</keyword>
<dbReference type="Gene3D" id="2.170.220.10">
    <property type="match status" value="1"/>
</dbReference>
<evidence type="ECO:0000256" key="1">
    <source>
        <dbReference type="ARBA" id="ARBA00003314"/>
    </source>
</evidence>
<evidence type="ECO:0000256" key="10">
    <source>
        <dbReference type="ARBA" id="ARBA00022884"/>
    </source>
</evidence>
<evidence type="ECO:0000256" key="3">
    <source>
        <dbReference type="ARBA" id="ARBA00005328"/>
    </source>
</evidence>
<evidence type="ECO:0000259" key="15">
    <source>
        <dbReference type="PROSITE" id="PS50886"/>
    </source>
</evidence>
<dbReference type="CDD" id="cd02800">
    <property type="entry name" value="tRNA_bind_EcMetRS_like"/>
    <property type="match status" value="1"/>
</dbReference>
<feature type="short sequence motif" description="'HIGH' region" evidence="14">
    <location>
        <begin position="16"/>
        <end position="26"/>
    </location>
</feature>
<evidence type="ECO:0000256" key="14">
    <source>
        <dbReference type="HAMAP-Rule" id="MF_01228"/>
    </source>
</evidence>
<dbReference type="PANTHER" id="PTHR43326:SF1">
    <property type="entry name" value="METHIONINE--TRNA LIGASE, MITOCHONDRIAL"/>
    <property type="match status" value="1"/>
</dbReference>
<comment type="function">
    <text evidence="1 14">Is required not only for elongation of protein synthesis but also for the initiation of all mRNA translation through initiator tRNA(fMet) aminoacylation.</text>
</comment>
<dbReference type="PROSITE" id="PS00178">
    <property type="entry name" value="AA_TRNA_LIGASE_I"/>
    <property type="match status" value="1"/>
</dbReference>
<dbReference type="SUPFAM" id="SSF47323">
    <property type="entry name" value="Anticodon-binding domain of a subclass of class I aminoacyl-tRNA synthetases"/>
    <property type="match status" value="1"/>
</dbReference>
<evidence type="ECO:0000256" key="12">
    <source>
        <dbReference type="ARBA" id="ARBA00023146"/>
    </source>
</evidence>
<dbReference type="NCBIfam" id="TIGR00399">
    <property type="entry name" value="metG_C_term"/>
    <property type="match status" value="1"/>
</dbReference>
<dbReference type="InterPro" id="IPR012340">
    <property type="entry name" value="NA-bd_OB-fold"/>
</dbReference>
<dbReference type="HAMAP" id="MF_01228">
    <property type="entry name" value="Met_tRNA_synth_type2"/>
    <property type="match status" value="1"/>
</dbReference>
<evidence type="ECO:0000256" key="8">
    <source>
        <dbReference type="ARBA" id="ARBA00022741"/>
    </source>
</evidence>
<dbReference type="PANTHER" id="PTHR43326">
    <property type="entry name" value="METHIONYL-TRNA SYNTHETASE"/>
    <property type="match status" value="1"/>
</dbReference>
<feature type="short sequence motif" description="'KMSKS' region" evidence="14">
    <location>
        <begin position="311"/>
        <end position="315"/>
    </location>
</feature>
<dbReference type="InterPro" id="IPR033911">
    <property type="entry name" value="MetRS_core"/>
</dbReference>
<dbReference type="Proteomes" id="UP001597104">
    <property type="component" value="Unassembled WGS sequence"/>
</dbReference>
<reference evidence="17" key="1">
    <citation type="journal article" date="2019" name="Int. J. Syst. Evol. Microbiol.">
        <title>The Global Catalogue of Microorganisms (GCM) 10K type strain sequencing project: providing services to taxonomists for standard genome sequencing and annotation.</title>
        <authorList>
            <consortium name="The Broad Institute Genomics Platform"/>
            <consortium name="The Broad Institute Genome Sequencing Center for Infectious Disease"/>
            <person name="Wu L."/>
            <person name="Ma J."/>
        </authorList>
    </citation>
    <scope>NUCLEOTIDE SEQUENCE [LARGE SCALE GENOMIC DNA]</scope>
    <source>
        <strain evidence="17">CCM 8925</strain>
    </source>
</reference>
<dbReference type="InterPro" id="IPR014729">
    <property type="entry name" value="Rossmann-like_a/b/a_fold"/>
</dbReference>
<comment type="similarity">
    <text evidence="3 14">Belongs to the class-I aminoacyl-tRNA synthetase family. MetG type 2B subfamily.</text>
</comment>
<name>A0ABW3EA58_9LACO</name>
<evidence type="ECO:0000313" key="17">
    <source>
        <dbReference type="Proteomes" id="UP001597104"/>
    </source>
</evidence>
<keyword evidence="5 14" id="KW-0963">Cytoplasm</keyword>
<evidence type="ECO:0000256" key="7">
    <source>
        <dbReference type="ARBA" id="ARBA00022598"/>
    </source>
</evidence>
<keyword evidence="7 14" id="KW-0436">Ligase</keyword>
<protein>
    <recommendedName>
        <fullName evidence="14">Methionine--tRNA ligase</fullName>
        <ecNumber evidence="14">6.1.1.10</ecNumber>
    </recommendedName>
    <alternativeName>
        <fullName evidence="14">Methionyl-tRNA synthetase</fullName>
        <shortName evidence="14">MetRS</shortName>
    </alternativeName>
</protein>
<dbReference type="Gene3D" id="3.40.50.620">
    <property type="entry name" value="HUPs"/>
    <property type="match status" value="1"/>
</dbReference>
<dbReference type="InterPro" id="IPR014758">
    <property type="entry name" value="Met-tRNA_synth"/>
</dbReference>
<dbReference type="InterPro" id="IPR009080">
    <property type="entry name" value="tRNAsynth_Ia_anticodon-bd"/>
</dbReference>